<name>A0A3B6IK70_WHEAT</name>
<organism evidence="2">
    <name type="scientific">Triticum aestivum</name>
    <name type="common">Wheat</name>
    <dbReference type="NCBI Taxonomy" id="4565"/>
    <lineage>
        <taxon>Eukaryota</taxon>
        <taxon>Viridiplantae</taxon>
        <taxon>Streptophyta</taxon>
        <taxon>Embryophyta</taxon>
        <taxon>Tracheophyta</taxon>
        <taxon>Spermatophyta</taxon>
        <taxon>Magnoliopsida</taxon>
        <taxon>Liliopsida</taxon>
        <taxon>Poales</taxon>
        <taxon>Poaceae</taxon>
        <taxon>BOP clade</taxon>
        <taxon>Pooideae</taxon>
        <taxon>Triticodae</taxon>
        <taxon>Triticeae</taxon>
        <taxon>Triticinae</taxon>
        <taxon>Triticum</taxon>
    </lineage>
</organism>
<dbReference type="Gramene" id="TraesRN4B0100115100.1">
    <property type="protein sequence ID" value="TraesRN4B0100115100.1"/>
    <property type="gene ID" value="TraesRN4B0100115100"/>
</dbReference>
<dbReference type="GO" id="GO:0016020">
    <property type="term" value="C:membrane"/>
    <property type="evidence" value="ECO:0000318"/>
    <property type="project" value="GO_Central"/>
</dbReference>
<dbReference type="Gramene" id="TraesLDM4B03G02240890.1">
    <property type="protein sequence ID" value="TraesLDM4B03G02240890.1.CDS1"/>
    <property type="gene ID" value="TraesLDM4B03G02240890"/>
</dbReference>
<dbReference type="Gramene" id="TraesLAC4B03G02194810.1">
    <property type="protein sequence ID" value="TraesLAC4B03G02194810.1.CDS1"/>
    <property type="gene ID" value="TraesLAC4B03G02194810"/>
</dbReference>
<dbReference type="OMA" id="CESKRAW"/>
<dbReference type="Gramene" id="TraesCS4B03G0111400.1">
    <property type="protein sequence ID" value="TraesCS4B03G0111400.1.CDS1"/>
    <property type="gene ID" value="TraesCS4B03G0111400"/>
</dbReference>
<dbReference type="Proteomes" id="UP000019116">
    <property type="component" value="Chromosome 4B"/>
</dbReference>
<dbReference type="InterPro" id="IPR011676">
    <property type="entry name" value="DUF1618"/>
</dbReference>
<evidence type="ECO:0000313" key="3">
    <source>
        <dbReference type="Proteomes" id="UP000019116"/>
    </source>
</evidence>
<reference evidence="2" key="2">
    <citation type="submission" date="2018-10" db="UniProtKB">
        <authorList>
            <consortium name="EnsemblPlants"/>
        </authorList>
    </citation>
    <scope>IDENTIFICATION</scope>
</reference>
<dbReference type="OrthoDB" id="623186at2759"/>
<proteinExistence type="predicted"/>
<dbReference type="PANTHER" id="PTHR33086:SF81">
    <property type="entry name" value="OS03G0789900 PROTEIN"/>
    <property type="match status" value="1"/>
</dbReference>
<sequence>MTIPPSPSLFLLDPLVRTSRPGEETADNKKNLLSAKEAFGFPTDLDCDELMRGMALEADLAGAPDLCRLTLRGVPPLSTCIHAVDKNLILMITSFPEVYHRDIYLIYNTIDRSLHMIPSRPSSPTRATVLTARLLVARRQDDDMCYALAFPGSVRGVGSRQEPVLFVSPSSSDSQWEIAKRAEFPDHLLAEKSDFVAKEVFSHRGRGYWMDLLLGGMYCDCVDLLSGQRSVDVRSLGLPVGCKSYLSCRDYIPEVRAFRAVGCVGDSIKFVSITGFLERVNLVDDRMLTVWRLKKDMSWDLDYEFKLGSLREEGAFKGNHLPTSMAPMYPFLSMQEDHVINFALGEYIYQDPEFCFPSTPSFWVRVDMSSKTFNCTPFSLTDASIGCLLAISGNAEGKLAWASSQANF</sequence>
<dbReference type="Gramene" id="TraesSYM4B03G02267350.1">
    <property type="protein sequence ID" value="TraesSYM4B03G02267350.1.CDS1"/>
    <property type="gene ID" value="TraesSYM4B03G02267350"/>
</dbReference>
<keyword evidence="3" id="KW-1185">Reference proteome</keyword>
<reference evidence="2" key="1">
    <citation type="submission" date="2018-08" db="EMBL/GenBank/DDBJ databases">
        <authorList>
            <person name="Rossello M."/>
        </authorList>
    </citation>
    <scope>NUCLEOTIDE SEQUENCE [LARGE SCALE GENOMIC DNA]</scope>
    <source>
        <strain evidence="2">cv. Chinese Spring</strain>
    </source>
</reference>
<dbReference type="PANTHER" id="PTHR33086">
    <property type="entry name" value="OS05G0468200 PROTEIN-RELATED"/>
    <property type="match status" value="1"/>
</dbReference>
<feature type="domain" description="DUF1618" evidence="1">
    <location>
        <begin position="209"/>
        <end position="340"/>
    </location>
</feature>
<dbReference type="AlphaFoldDB" id="A0A3B6IK70"/>
<dbReference type="EnsemblPlants" id="TraesCS4B02G051700.1">
    <property type="protein sequence ID" value="TraesCS4B02G051700.1.cds1"/>
    <property type="gene ID" value="TraesCS4B02G051700"/>
</dbReference>
<dbReference type="Gramene" id="TraesCS4B02G051700.1">
    <property type="protein sequence ID" value="TraesCS4B02G051700.1.cds1"/>
    <property type="gene ID" value="TraesCS4B02G051700"/>
</dbReference>
<dbReference type="Gramene" id="TraesJAG4B03G02240550.1">
    <property type="protein sequence ID" value="TraesJAG4B03G02240550.1.CDS1"/>
    <property type="gene ID" value="TraesJAG4B03G02240550"/>
</dbReference>
<evidence type="ECO:0000259" key="1">
    <source>
        <dbReference type="Pfam" id="PF07762"/>
    </source>
</evidence>
<dbReference type="Gramene" id="TraesWEE_scaffold_006723_01G000200.1">
    <property type="protein sequence ID" value="TraesWEE_scaffold_006723_01G000200.1"/>
    <property type="gene ID" value="TraesWEE_scaffold_006723_01G000200"/>
</dbReference>
<protein>
    <recommendedName>
        <fullName evidence="1">DUF1618 domain-containing protein</fullName>
    </recommendedName>
</protein>
<dbReference type="Pfam" id="PF07762">
    <property type="entry name" value="DUF1618"/>
    <property type="match status" value="1"/>
</dbReference>
<evidence type="ECO:0000313" key="2">
    <source>
        <dbReference type="EnsemblPlants" id="TraesCS4B02G051700.1.cds1"/>
    </source>
</evidence>
<accession>A0A3B6IK70</accession>